<reference evidence="1" key="1">
    <citation type="submission" date="2018-05" db="EMBL/GenBank/DDBJ databases">
        <title>Bacterial isolates from healthy term breastfed infants carrying antibiotic resistance genes.</title>
        <authorList>
            <person name="Casaburi G."/>
        </authorList>
    </citation>
    <scope>NUCLEOTIDE SEQUENCE [LARGE SCALE GENOMIC DNA]</scope>
    <source>
        <strain evidence="1">7084_4</strain>
    </source>
</reference>
<name>A0A5P6ABQ0_RAOPL</name>
<evidence type="ECO:0000313" key="1">
    <source>
        <dbReference type="EMBL" id="QFG77145.1"/>
    </source>
</evidence>
<sequence>MVADEATLALADGAFNNQSGSLYSHSGLAIYSGALNNQHGYLASAARSPSKGRC</sequence>
<dbReference type="NCBIfam" id="TIGR01731">
    <property type="entry name" value="fil_hemag_20aa"/>
    <property type="match status" value="2"/>
</dbReference>
<organism evidence="1">
    <name type="scientific">Raoultella planticola</name>
    <name type="common">Klebsiella planticola</name>
    <dbReference type="NCBI Taxonomy" id="575"/>
    <lineage>
        <taxon>Bacteria</taxon>
        <taxon>Pseudomonadati</taxon>
        <taxon>Pseudomonadota</taxon>
        <taxon>Gammaproteobacteria</taxon>
        <taxon>Enterobacterales</taxon>
        <taxon>Enterobacteriaceae</taxon>
        <taxon>Klebsiella/Raoultella group</taxon>
        <taxon>Raoultella</taxon>
    </lineage>
</organism>
<gene>
    <name evidence="1" type="ORF">DMB90_10965</name>
</gene>
<dbReference type="AlphaFoldDB" id="A0A5P6ABQ0"/>
<dbReference type="InterPro" id="IPR010069">
    <property type="entry name" value="CdiA_FHA1_rpt"/>
</dbReference>
<accession>A0A5P6ABQ0</accession>
<proteinExistence type="predicted"/>
<protein>
    <submittedName>
        <fullName evidence="1">Uncharacterized protein</fullName>
    </submittedName>
</protein>
<dbReference type="EMBL" id="CP029752">
    <property type="protein sequence ID" value="QFG77145.1"/>
    <property type="molecule type" value="Genomic_DNA"/>
</dbReference>